<dbReference type="InterPro" id="IPR050411">
    <property type="entry name" value="AlphaKG_dependent_hydroxylases"/>
</dbReference>
<organism evidence="5 6">
    <name type="scientific">Pigmentiphaga humi</name>
    <dbReference type="NCBI Taxonomy" id="2478468"/>
    <lineage>
        <taxon>Bacteria</taxon>
        <taxon>Pseudomonadati</taxon>
        <taxon>Pseudomonadota</taxon>
        <taxon>Betaproteobacteria</taxon>
        <taxon>Burkholderiales</taxon>
        <taxon>Alcaligenaceae</taxon>
        <taxon>Pigmentiphaga</taxon>
    </lineage>
</organism>
<accession>A0A3P4B298</accession>
<dbReference type="GO" id="GO:0017000">
    <property type="term" value="P:antibiotic biosynthetic process"/>
    <property type="evidence" value="ECO:0007669"/>
    <property type="project" value="UniProtKB-KW"/>
</dbReference>
<dbReference type="PANTHER" id="PTHR10696:SF56">
    <property type="entry name" value="TAUD_TFDA-LIKE DOMAIN-CONTAINING PROTEIN"/>
    <property type="match status" value="1"/>
</dbReference>
<dbReference type="RefSeq" id="WP_124079916.1">
    <property type="nucleotide sequence ID" value="NZ_UWPJ01000018.1"/>
</dbReference>
<evidence type="ECO:0000313" key="6">
    <source>
        <dbReference type="Proteomes" id="UP000277294"/>
    </source>
</evidence>
<comment type="cofactor">
    <cofactor evidence="1">
        <name>Fe(2+)</name>
        <dbReference type="ChEBI" id="CHEBI:29033"/>
    </cofactor>
</comment>
<keyword evidence="2" id="KW-0560">Oxidoreductase</keyword>
<dbReference type="InterPro" id="IPR003819">
    <property type="entry name" value="TauD/TfdA-like"/>
</dbReference>
<evidence type="ECO:0000256" key="2">
    <source>
        <dbReference type="ARBA" id="ARBA00023002"/>
    </source>
</evidence>
<gene>
    <name evidence="5" type="ORF">PIGHUM_02481</name>
</gene>
<evidence type="ECO:0000256" key="1">
    <source>
        <dbReference type="ARBA" id="ARBA00001954"/>
    </source>
</evidence>
<dbReference type="Gene3D" id="3.60.130.10">
    <property type="entry name" value="Clavaminate synthase-like"/>
    <property type="match status" value="1"/>
</dbReference>
<evidence type="ECO:0000256" key="3">
    <source>
        <dbReference type="ARBA" id="ARBA00023194"/>
    </source>
</evidence>
<keyword evidence="5" id="KW-0223">Dioxygenase</keyword>
<dbReference type="GO" id="GO:0016706">
    <property type="term" value="F:2-oxoglutarate-dependent dioxygenase activity"/>
    <property type="evidence" value="ECO:0007669"/>
    <property type="project" value="UniProtKB-ARBA"/>
</dbReference>
<keyword evidence="6" id="KW-1185">Reference proteome</keyword>
<dbReference type="OrthoDB" id="753054at2"/>
<name>A0A3P4B298_9BURK</name>
<dbReference type="SUPFAM" id="SSF51197">
    <property type="entry name" value="Clavaminate synthase-like"/>
    <property type="match status" value="1"/>
</dbReference>
<dbReference type="EMBL" id="UWPJ01000018">
    <property type="protein sequence ID" value="VCU70409.1"/>
    <property type="molecule type" value="Genomic_DNA"/>
</dbReference>
<sequence>MNRVAQPLTGPEVWTGSSLAGRTDWIWRLDRAETDELAATVAACKARGLAPAAFGPEDFPIPRMAARLERVREELEGGRGFALLRGLPIADYSDDDARILFWGLSVHLGDPQEQDGAGNRMHSVTNTGLKVSNDNSVRSYQTDDELTFHNDGGDAFMLLCLRTARSGGVSKLVSVAALYNEVLRRRPDLVDVLQQPYHFDTRGQHRGGLRIQSVPILNFFEGKLSALYKRRYLRLAQELPDVPRWTQAEAQAIELVEEICNDPQVQLSFSMEPGDIQIGNNYSVLHARTKYQDHDDPAQRRHLLRAWVTLPNGRPLPEVFRQTREFGTSYERRHGRAAATV</sequence>
<evidence type="ECO:0000259" key="4">
    <source>
        <dbReference type="Pfam" id="PF02668"/>
    </source>
</evidence>
<reference evidence="5 6" key="1">
    <citation type="submission" date="2018-10" db="EMBL/GenBank/DDBJ databases">
        <authorList>
            <person name="Criscuolo A."/>
        </authorList>
    </citation>
    <scope>NUCLEOTIDE SEQUENCE [LARGE SCALE GENOMIC DNA]</scope>
    <source>
        <strain evidence="5">DnA1</strain>
    </source>
</reference>
<feature type="domain" description="TauD/TfdA-like" evidence="4">
    <location>
        <begin position="47"/>
        <end position="307"/>
    </location>
</feature>
<dbReference type="PANTHER" id="PTHR10696">
    <property type="entry name" value="GAMMA-BUTYROBETAINE HYDROXYLASE-RELATED"/>
    <property type="match status" value="1"/>
</dbReference>
<keyword evidence="3" id="KW-0045">Antibiotic biosynthesis</keyword>
<protein>
    <submittedName>
        <fullName evidence="5">Taurine catabolism dioxygenase TauD, TfdA family</fullName>
    </submittedName>
</protein>
<proteinExistence type="predicted"/>
<evidence type="ECO:0000313" key="5">
    <source>
        <dbReference type="EMBL" id="VCU70409.1"/>
    </source>
</evidence>
<dbReference type="InterPro" id="IPR042098">
    <property type="entry name" value="TauD-like_sf"/>
</dbReference>
<dbReference type="Proteomes" id="UP000277294">
    <property type="component" value="Unassembled WGS sequence"/>
</dbReference>
<dbReference type="AlphaFoldDB" id="A0A3P4B298"/>
<dbReference type="Pfam" id="PF02668">
    <property type="entry name" value="TauD"/>
    <property type="match status" value="1"/>
</dbReference>